<accession>A0AA44QBZ1</accession>
<feature type="transmembrane region" description="Helical" evidence="1">
    <location>
        <begin position="32"/>
        <end position="50"/>
    </location>
</feature>
<proteinExistence type="predicted"/>
<dbReference type="EMBL" id="NVBO01000052">
    <property type="protein sequence ID" value="PFS03808.1"/>
    <property type="molecule type" value="Genomic_DNA"/>
</dbReference>
<reference evidence="2 3" key="1">
    <citation type="submission" date="2017-09" db="EMBL/GenBank/DDBJ databases">
        <title>Large-scale bioinformatics analysis of Bacillus genomes uncovers conserved roles of natural products in bacterial physiology.</title>
        <authorList>
            <consortium name="Agbiome Team Llc"/>
            <person name="Bleich R.M."/>
            <person name="Grubbs K.J."/>
            <person name="Santa Maria K.C."/>
            <person name="Allen S.E."/>
            <person name="Farag S."/>
            <person name="Shank E.A."/>
            <person name="Bowers A."/>
        </authorList>
    </citation>
    <scope>NUCLEOTIDE SEQUENCE [LARGE SCALE GENOMIC DNA]</scope>
    <source>
        <strain evidence="2 3">AFS067272</strain>
    </source>
</reference>
<gene>
    <name evidence="2" type="ORF">COK38_07260</name>
</gene>
<feature type="transmembrane region" description="Helical" evidence="1">
    <location>
        <begin position="7"/>
        <end position="26"/>
    </location>
</feature>
<comment type="caution">
    <text evidence="2">The sequence shown here is derived from an EMBL/GenBank/DDBJ whole genome shotgun (WGS) entry which is preliminary data.</text>
</comment>
<dbReference type="AlphaFoldDB" id="A0AA44QBZ1"/>
<organism evidence="2 3">
    <name type="scientific">Bacillus cereus</name>
    <dbReference type="NCBI Taxonomy" id="1396"/>
    <lineage>
        <taxon>Bacteria</taxon>
        <taxon>Bacillati</taxon>
        <taxon>Bacillota</taxon>
        <taxon>Bacilli</taxon>
        <taxon>Bacillales</taxon>
        <taxon>Bacillaceae</taxon>
        <taxon>Bacillus</taxon>
        <taxon>Bacillus cereus group</taxon>
    </lineage>
</organism>
<keyword evidence="1" id="KW-1133">Transmembrane helix</keyword>
<protein>
    <submittedName>
        <fullName evidence="2">Uncharacterized protein</fullName>
    </submittedName>
</protein>
<keyword evidence="1" id="KW-0812">Transmembrane</keyword>
<name>A0AA44QBZ1_BACCE</name>
<sequence length="57" mass="6744">MQFRMKFYISIISTILFIIASTIFFLDDHSMKWLWVCITVSSVVQNVVLFRKCKSAH</sequence>
<evidence type="ECO:0000256" key="1">
    <source>
        <dbReference type="SAM" id="Phobius"/>
    </source>
</evidence>
<keyword evidence="1" id="KW-0472">Membrane</keyword>
<dbReference type="Proteomes" id="UP000226357">
    <property type="component" value="Unassembled WGS sequence"/>
</dbReference>
<evidence type="ECO:0000313" key="3">
    <source>
        <dbReference type="Proteomes" id="UP000226357"/>
    </source>
</evidence>
<evidence type="ECO:0000313" key="2">
    <source>
        <dbReference type="EMBL" id="PFS03808.1"/>
    </source>
</evidence>